<evidence type="ECO:0000313" key="2">
    <source>
        <dbReference type="EMBL" id="CAI0387357.1"/>
    </source>
</evidence>
<dbReference type="EMBL" id="CAMGYJ010000002">
    <property type="protein sequence ID" value="CAI0387357.1"/>
    <property type="molecule type" value="Genomic_DNA"/>
</dbReference>
<comment type="caution">
    <text evidence="2">The sequence shown here is derived from an EMBL/GenBank/DDBJ whole genome shotgun (WGS) entry which is preliminary data.</text>
</comment>
<accession>A0AAV0HPX6</accession>
<feature type="region of interest" description="Disordered" evidence="1">
    <location>
        <begin position="20"/>
        <end position="48"/>
    </location>
</feature>
<proteinExistence type="predicted"/>
<dbReference type="AlphaFoldDB" id="A0AAV0HPX6"/>
<evidence type="ECO:0000313" key="3">
    <source>
        <dbReference type="Proteomes" id="UP001154282"/>
    </source>
</evidence>
<sequence length="68" mass="7824">MGEMGGRDSRPEERGSCLARHLQHRRGSGSCLRQRSRQNPREEGEGQFPQRRCRRLLLLGKSADRCNC</sequence>
<keyword evidence="3" id="KW-1185">Reference proteome</keyword>
<protein>
    <submittedName>
        <fullName evidence="2">Uncharacterized protein</fullName>
    </submittedName>
</protein>
<reference evidence="2" key="1">
    <citation type="submission" date="2022-08" db="EMBL/GenBank/DDBJ databases">
        <authorList>
            <person name="Gutierrez-Valencia J."/>
        </authorList>
    </citation>
    <scope>NUCLEOTIDE SEQUENCE</scope>
</reference>
<evidence type="ECO:0000256" key="1">
    <source>
        <dbReference type="SAM" id="MobiDB-lite"/>
    </source>
</evidence>
<name>A0AAV0HPX6_9ROSI</name>
<organism evidence="2 3">
    <name type="scientific">Linum tenue</name>
    <dbReference type="NCBI Taxonomy" id="586396"/>
    <lineage>
        <taxon>Eukaryota</taxon>
        <taxon>Viridiplantae</taxon>
        <taxon>Streptophyta</taxon>
        <taxon>Embryophyta</taxon>
        <taxon>Tracheophyta</taxon>
        <taxon>Spermatophyta</taxon>
        <taxon>Magnoliopsida</taxon>
        <taxon>eudicotyledons</taxon>
        <taxon>Gunneridae</taxon>
        <taxon>Pentapetalae</taxon>
        <taxon>rosids</taxon>
        <taxon>fabids</taxon>
        <taxon>Malpighiales</taxon>
        <taxon>Linaceae</taxon>
        <taxon>Linum</taxon>
    </lineage>
</organism>
<gene>
    <name evidence="2" type="ORF">LITE_LOCUS5422</name>
</gene>
<dbReference type="Proteomes" id="UP001154282">
    <property type="component" value="Unassembled WGS sequence"/>
</dbReference>